<dbReference type="PROSITE" id="PS50043">
    <property type="entry name" value="HTH_LUXR_2"/>
    <property type="match status" value="1"/>
</dbReference>
<keyword evidence="1" id="KW-0547">Nucleotide-binding</keyword>
<dbReference type="Gene3D" id="1.25.40.10">
    <property type="entry name" value="Tetratricopeptide repeat domain"/>
    <property type="match status" value="1"/>
</dbReference>
<dbReference type="SUPFAM" id="SSF46894">
    <property type="entry name" value="C-terminal effector domain of the bipartite response regulators"/>
    <property type="match status" value="1"/>
</dbReference>
<dbReference type="GO" id="GO:0005737">
    <property type="term" value="C:cytoplasm"/>
    <property type="evidence" value="ECO:0007669"/>
    <property type="project" value="TreeGrafter"/>
</dbReference>
<dbReference type="SMART" id="SM00421">
    <property type="entry name" value="HTH_LUXR"/>
    <property type="match status" value="1"/>
</dbReference>
<proteinExistence type="predicted"/>
<dbReference type="PROSITE" id="PS00622">
    <property type="entry name" value="HTH_LUXR_1"/>
    <property type="match status" value="1"/>
</dbReference>
<dbReference type="SUPFAM" id="SSF48452">
    <property type="entry name" value="TPR-like"/>
    <property type="match status" value="1"/>
</dbReference>
<dbReference type="GO" id="GO:0004016">
    <property type="term" value="F:adenylate cyclase activity"/>
    <property type="evidence" value="ECO:0007669"/>
    <property type="project" value="TreeGrafter"/>
</dbReference>
<organism evidence="4 5">
    <name type="scientific">Sphaerimonospora thailandensis</name>
    <dbReference type="NCBI Taxonomy" id="795644"/>
    <lineage>
        <taxon>Bacteria</taxon>
        <taxon>Bacillati</taxon>
        <taxon>Actinomycetota</taxon>
        <taxon>Actinomycetes</taxon>
        <taxon>Streptosporangiales</taxon>
        <taxon>Streptosporangiaceae</taxon>
        <taxon>Sphaerimonospora</taxon>
    </lineage>
</organism>
<dbReference type="InterPro" id="IPR000792">
    <property type="entry name" value="Tscrpt_reg_LuxR_C"/>
</dbReference>
<dbReference type="InterPro" id="IPR011990">
    <property type="entry name" value="TPR-like_helical_dom_sf"/>
</dbReference>
<dbReference type="Pfam" id="PF00196">
    <property type="entry name" value="GerE"/>
    <property type="match status" value="1"/>
</dbReference>
<reference evidence="4" key="1">
    <citation type="submission" date="2021-01" db="EMBL/GenBank/DDBJ databases">
        <title>Whole genome shotgun sequence of Sphaerimonospora thailandensis NBRC 107569.</title>
        <authorList>
            <person name="Komaki H."/>
            <person name="Tamura T."/>
        </authorList>
    </citation>
    <scope>NUCLEOTIDE SEQUENCE</scope>
    <source>
        <strain evidence="4">NBRC 107569</strain>
    </source>
</reference>
<sequence length="988" mass="106673">MTTAPEHGTPWSAKLSAPVLVGRESELAALTTALVRQPAVAMIEGEAGVGKSRLLRELLRERIVRPDLRPLRVMIGHCRSLREPFLYGAVLEALGGLHRPMSGPILPPGHSRLSPVTGVLRPLLPELSHYLPEPPEPVGDPRSERHRLFRAVRELLSAIGPALLVVEDLHWADDGSRHLLRFLMAAPPDELSIVVTYRREDIPGGVPLGSAYRPPPGTASVLVDLRPLDPAQVRTLTSAILGRRAISAEFAAKLYERTAGIPFVVEETLRALHHSTGAVQLNGPAARHLLENVDVPVLLREAMAERLADMPLPAVKLAHAAAVLDVPSEVELLREVAGLTEGRCHTALAAALGGGVLHETEDYRYGYRHPLARQAVYDTLPGFERRRLHVRALRALERRDPPPLVRLADHAHLAGDTALALRYGEPAADLAVQVGDASTATTLLQRLLREPALTDQDVDRLAIKLGEVAHTGLEQYDPAATLERLLGDHRLSTATRGEVRLFLGLLLIRQADGIQRGCSVIETALSELAERPDLLAKGVAVLAQPYLGVTPAKETRVWREWLRNLIETSDGELRLSLLANYLPSAAHSGDSSILGDLDDVLPSGPALPGERRQLSRLYCNLADACVGVGHYGRAQALLDDGLRVAADVGASFVVSTGRASQARLDWFLGNWQGLVGRATDLLDEYHDLMPVATELSLVLGLLAIARGDWEEAEIRLKATGADTPHDGIAPVVIAGMAALARLRLAQGDHVAAVAEAGHALAVIRTKENWVWAGELVPVAVEALLAGDRLDEARALTDEFERGLAGKDAPMAKAALEMAGGLIARAEGDPPAALRRHELARNGFHRLPAPYFEALAAEQAALCRLETGDSSSETGPEAASEAASEAVAQLSALAGRFAELGASRDADRCRHLLREHGTVTPSRRGRRGYGDVLSPREEDVARLLARGLTNREIAEVLFLSPRTVEQHVSRTLRKLGKRSRTELFAPETT</sequence>
<evidence type="ECO:0000259" key="3">
    <source>
        <dbReference type="PROSITE" id="PS50043"/>
    </source>
</evidence>
<dbReference type="SUPFAM" id="SSF52540">
    <property type="entry name" value="P-loop containing nucleoside triphosphate hydrolases"/>
    <property type="match status" value="1"/>
</dbReference>
<feature type="domain" description="HTH luxR-type" evidence="3">
    <location>
        <begin position="925"/>
        <end position="988"/>
    </location>
</feature>
<dbReference type="InterPro" id="IPR041664">
    <property type="entry name" value="AAA_16"/>
</dbReference>
<dbReference type="Gene3D" id="3.40.50.300">
    <property type="entry name" value="P-loop containing nucleotide triphosphate hydrolases"/>
    <property type="match status" value="1"/>
</dbReference>
<dbReference type="GO" id="GO:0005524">
    <property type="term" value="F:ATP binding"/>
    <property type="evidence" value="ECO:0007669"/>
    <property type="project" value="UniProtKB-KW"/>
</dbReference>
<dbReference type="AlphaFoldDB" id="A0A8J3RCC3"/>
<dbReference type="EMBL" id="BOOG01000073">
    <property type="protein sequence ID" value="GIH73117.1"/>
    <property type="molecule type" value="Genomic_DNA"/>
</dbReference>
<dbReference type="InterPro" id="IPR016032">
    <property type="entry name" value="Sig_transdc_resp-reg_C-effctor"/>
</dbReference>
<dbReference type="InterPro" id="IPR036388">
    <property type="entry name" value="WH-like_DNA-bd_sf"/>
</dbReference>
<keyword evidence="2" id="KW-0067">ATP-binding</keyword>
<evidence type="ECO:0000256" key="1">
    <source>
        <dbReference type="ARBA" id="ARBA00022741"/>
    </source>
</evidence>
<dbReference type="GO" id="GO:0003677">
    <property type="term" value="F:DNA binding"/>
    <property type="evidence" value="ECO:0007669"/>
    <property type="project" value="InterPro"/>
</dbReference>
<dbReference type="RefSeq" id="WP_204018758.1">
    <property type="nucleotide sequence ID" value="NZ_BOOG01000073.1"/>
</dbReference>
<keyword evidence="5" id="KW-1185">Reference proteome</keyword>
<comment type="caution">
    <text evidence="4">The sequence shown here is derived from an EMBL/GenBank/DDBJ whole genome shotgun (WGS) entry which is preliminary data.</text>
</comment>
<accession>A0A8J3RCC3</accession>
<dbReference type="Gene3D" id="1.10.10.10">
    <property type="entry name" value="Winged helix-like DNA-binding domain superfamily/Winged helix DNA-binding domain"/>
    <property type="match status" value="1"/>
</dbReference>
<dbReference type="PANTHER" id="PTHR16305:SF35">
    <property type="entry name" value="TRANSCRIPTIONAL ACTIVATOR DOMAIN"/>
    <property type="match status" value="1"/>
</dbReference>
<gene>
    <name evidence="4" type="ORF">Mth01_53700</name>
</gene>
<evidence type="ECO:0000313" key="4">
    <source>
        <dbReference type="EMBL" id="GIH73117.1"/>
    </source>
</evidence>
<dbReference type="Pfam" id="PF13191">
    <property type="entry name" value="AAA_16"/>
    <property type="match status" value="1"/>
</dbReference>
<name>A0A8J3RCC3_9ACTN</name>
<dbReference type="InterPro" id="IPR027417">
    <property type="entry name" value="P-loop_NTPase"/>
</dbReference>
<dbReference type="PANTHER" id="PTHR16305">
    <property type="entry name" value="TESTICULAR SOLUBLE ADENYLYL CYCLASE"/>
    <property type="match status" value="1"/>
</dbReference>
<dbReference type="GO" id="GO:0006355">
    <property type="term" value="P:regulation of DNA-templated transcription"/>
    <property type="evidence" value="ECO:0007669"/>
    <property type="project" value="InterPro"/>
</dbReference>
<dbReference type="Proteomes" id="UP000610966">
    <property type="component" value="Unassembled WGS sequence"/>
</dbReference>
<evidence type="ECO:0000256" key="2">
    <source>
        <dbReference type="ARBA" id="ARBA00022840"/>
    </source>
</evidence>
<evidence type="ECO:0000313" key="5">
    <source>
        <dbReference type="Proteomes" id="UP000610966"/>
    </source>
</evidence>
<dbReference type="PRINTS" id="PR00038">
    <property type="entry name" value="HTHLUXR"/>
</dbReference>
<dbReference type="CDD" id="cd06170">
    <property type="entry name" value="LuxR_C_like"/>
    <property type="match status" value="1"/>
</dbReference>
<protein>
    <submittedName>
        <fullName evidence="4">LuxR family transcriptional regulator</fullName>
    </submittedName>
</protein>